<evidence type="ECO:0000256" key="15">
    <source>
        <dbReference type="ARBA" id="ARBA00025592"/>
    </source>
</evidence>
<comment type="similarity">
    <text evidence="6">In the C-terminal section; belongs to the TrpF family.</text>
</comment>
<dbReference type="InterPro" id="IPR013798">
    <property type="entry name" value="Indole-3-glycerol_P_synth_dom"/>
</dbReference>
<comment type="similarity">
    <text evidence="5">In the N-terminal section; belongs to the TrpC family.</text>
</comment>
<comment type="catalytic activity">
    <reaction evidence="1 17">
        <text>N-(5-phospho-beta-D-ribosyl)anthranilate = 1-(2-carboxyphenylamino)-1-deoxy-D-ribulose 5-phosphate</text>
        <dbReference type="Rhea" id="RHEA:21540"/>
        <dbReference type="ChEBI" id="CHEBI:18277"/>
        <dbReference type="ChEBI" id="CHEBI:58613"/>
        <dbReference type="EC" id="5.3.1.24"/>
    </reaction>
</comment>
<feature type="domain" description="Indole-3-glycerol phosphate synthase" evidence="18">
    <location>
        <begin position="6"/>
        <end position="252"/>
    </location>
</feature>
<dbReference type="HAMAP" id="MF_00134_B">
    <property type="entry name" value="IGPS_B"/>
    <property type="match status" value="1"/>
</dbReference>
<comment type="caution">
    <text evidence="20">The sequence shown here is derived from an EMBL/GenBank/DDBJ whole genome shotgun (WGS) entry which is preliminary data.</text>
</comment>
<dbReference type="FunFam" id="3.20.20.70:FF:000165">
    <property type="entry name" value="Multifunctional fusion protein"/>
    <property type="match status" value="1"/>
</dbReference>
<dbReference type="Proteomes" id="UP000664658">
    <property type="component" value="Unassembled WGS sequence"/>
</dbReference>
<evidence type="ECO:0000256" key="14">
    <source>
        <dbReference type="ARBA" id="ARBA00023268"/>
    </source>
</evidence>
<evidence type="ECO:0000256" key="7">
    <source>
        <dbReference type="ARBA" id="ARBA00011245"/>
    </source>
</evidence>
<comment type="pathway">
    <text evidence="4 16">Amino-acid biosynthesis; L-tryptophan biosynthesis; L-tryptophan from chorismate: step 4/5.</text>
</comment>
<evidence type="ECO:0000256" key="1">
    <source>
        <dbReference type="ARBA" id="ARBA00001164"/>
    </source>
</evidence>
<evidence type="ECO:0000256" key="16">
    <source>
        <dbReference type="HAMAP-Rule" id="MF_00134"/>
    </source>
</evidence>
<dbReference type="PANTHER" id="PTHR22854:SF2">
    <property type="entry name" value="INDOLE-3-GLYCEROL-PHOSPHATE SYNTHASE"/>
    <property type="match status" value="1"/>
</dbReference>
<name>A0A8I2B189_PLESH</name>
<feature type="domain" description="N-(5'phosphoribosyl) anthranilate isomerase (PRAI)" evidence="19">
    <location>
        <begin position="258"/>
        <end position="451"/>
    </location>
</feature>
<evidence type="ECO:0000256" key="11">
    <source>
        <dbReference type="ARBA" id="ARBA00023141"/>
    </source>
</evidence>
<comment type="pathway">
    <text evidence="3 17">Amino-acid biosynthesis; L-tryptophan biosynthesis; L-tryptophan from chorismate: step 3/5.</text>
</comment>
<accession>A0A8I2B189</accession>
<dbReference type="Pfam" id="PF00697">
    <property type="entry name" value="PRAI"/>
    <property type="match status" value="1"/>
</dbReference>
<dbReference type="EC" id="5.3.1.24" evidence="17"/>
<dbReference type="AlphaFoldDB" id="A0A8I2B189"/>
<dbReference type="CDD" id="cd00405">
    <property type="entry name" value="PRAI"/>
    <property type="match status" value="1"/>
</dbReference>
<evidence type="ECO:0000259" key="18">
    <source>
        <dbReference type="Pfam" id="PF00218"/>
    </source>
</evidence>
<evidence type="ECO:0000256" key="5">
    <source>
        <dbReference type="ARBA" id="ARBA00007902"/>
    </source>
</evidence>
<evidence type="ECO:0000256" key="3">
    <source>
        <dbReference type="ARBA" id="ARBA00004664"/>
    </source>
</evidence>
<keyword evidence="8 16" id="KW-0028">Amino-acid biosynthesis</keyword>
<dbReference type="HAMAP" id="MF_00135">
    <property type="entry name" value="PRAI"/>
    <property type="match status" value="1"/>
</dbReference>
<gene>
    <name evidence="20" type="primary">trpCF</name>
    <name evidence="16" type="synonym">trpC</name>
    <name evidence="17" type="synonym">trpF</name>
    <name evidence="20" type="ORF">J2R62_04770</name>
</gene>
<keyword evidence="14" id="KW-0511">Multifunctional enzyme</keyword>
<comment type="similarity">
    <text evidence="17">Belongs to the TrpF family.</text>
</comment>
<dbReference type="EMBL" id="JAFNAA010000004">
    <property type="protein sequence ID" value="MBO1107544.1"/>
    <property type="molecule type" value="Genomic_DNA"/>
</dbReference>
<comment type="function">
    <text evidence="15">Bifunctional enzyme that catalyzes two sequential steps of tryptophan biosynthetic pathway. The first reaction is catalyzed by the isomerase, coded by the TrpF domain; the second reaction is catalyzed by the synthase, coded by the TrpC domain.</text>
</comment>
<comment type="similarity">
    <text evidence="16">Belongs to the TrpC family.</text>
</comment>
<organism evidence="20 21">
    <name type="scientific">Plesiomonas shigelloides</name>
    <name type="common">Aeromonas shigelloides</name>
    <dbReference type="NCBI Taxonomy" id="703"/>
    <lineage>
        <taxon>Bacteria</taxon>
        <taxon>Pseudomonadati</taxon>
        <taxon>Pseudomonadota</taxon>
        <taxon>Gammaproteobacteria</taxon>
        <taxon>Enterobacterales</taxon>
        <taxon>Enterobacteriaceae</taxon>
        <taxon>Plesiomonas</taxon>
    </lineage>
</organism>
<dbReference type="PANTHER" id="PTHR22854">
    <property type="entry name" value="TRYPTOPHAN BIOSYNTHESIS PROTEIN"/>
    <property type="match status" value="1"/>
</dbReference>
<dbReference type="CDD" id="cd00331">
    <property type="entry name" value="IGPS"/>
    <property type="match status" value="1"/>
</dbReference>
<keyword evidence="13 16" id="KW-0456">Lyase</keyword>
<protein>
    <recommendedName>
        <fullName evidence="16 17">Multifunctional fusion protein</fullName>
    </recommendedName>
    <domain>
        <recommendedName>
            <fullName evidence="16">Indole-3-glycerol phosphate synthase</fullName>
            <shortName evidence="16">IGPS</shortName>
            <ecNumber evidence="16">4.1.1.48</ecNumber>
        </recommendedName>
    </domain>
    <domain>
        <recommendedName>
            <fullName evidence="17">N-(5'-phosphoribosyl)anthranilate isomerase</fullName>
            <shortName evidence="17">PRAI</shortName>
            <ecNumber evidence="17">5.3.1.24</ecNumber>
        </recommendedName>
    </domain>
</protein>
<reference evidence="20" key="1">
    <citation type="submission" date="2021-03" db="EMBL/GenBank/DDBJ databases">
        <title>Plesiomonas shigelloides zfcc0051, isolated from zebrafish feces.</title>
        <authorList>
            <person name="Vanderhoek Z."/>
            <person name="Gaulke C."/>
        </authorList>
    </citation>
    <scope>NUCLEOTIDE SEQUENCE</scope>
    <source>
        <strain evidence="20">Zfcc0051</strain>
    </source>
</reference>
<evidence type="ECO:0000256" key="17">
    <source>
        <dbReference type="HAMAP-Rule" id="MF_00135"/>
    </source>
</evidence>
<keyword evidence="10 16" id="KW-0822">Tryptophan biosynthesis</keyword>
<dbReference type="SUPFAM" id="SSF51366">
    <property type="entry name" value="Ribulose-phoshate binding barrel"/>
    <property type="match status" value="2"/>
</dbReference>
<dbReference type="Gene3D" id="3.20.20.70">
    <property type="entry name" value="Aldolase class I"/>
    <property type="match status" value="2"/>
</dbReference>
<evidence type="ECO:0000259" key="19">
    <source>
        <dbReference type="Pfam" id="PF00697"/>
    </source>
</evidence>
<dbReference type="InterPro" id="IPR045186">
    <property type="entry name" value="Indole-3-glycerol_P_synth"/>
</dbReference>
<dbReference type="InterPro" id="IPR001468">
    <property type="entry name" value="Indole-3-GlycerolPSynthase_CS"/>
</dbReference>
<evidence type="ECO:0000256" key="9">
    <source>
        <dbReference type="ARBA" id="ARBA00022793"/>
    </source>
</evidence>
<evidence type="ECO:0000256" key="2">
    <source>
        <dbReference type="ARBA" id="ARBA00001633"/>
    </source>
</evidence>
<keyword evidence="9 16" id="KW-0210">Decarboxylase</keyword>
<dbReference type="GO" id="GO:0000162">
    <property type="term" value="P:L-tryptophan biosynthetic process"/>
    <property type="evidence" value="ECO:0007669"/>
    <property type="project" value="UniProtKB-UniRule"/>
</dbReference>
<evidence type="ECO:0000313" key="20">
    <source>
        <dbReference type="EMBL" id="MBO1107544.1"/>
    </source>
</evidence>
<evidence type="ECO:0000256" key="10">
    <source>
        <dbReference type="ARBA" id="ARBA00022822"/>
    </source>
</evidence>
<evidence type="ECO:0000256" key="4">
    <source>
        <dbReference type="ARBA" id="ARBA00004696"/>
    </source>
</evidence>
<dbReference type="InterPro" id="IPR001240">
    <property type="entry name" value="PRAI_dom"/>
</dbReference>
<dbReference type="GO" id="GO:0004425">
    <property type="term" value="F:indole-3-glycerol-phosphate synthase activity"/>
    <property type="evidence" value="ECO:0007669"/>
    <property type="project" value="UniProtKB-UniRule"/>
</dbReference>
<evidence type="ECO:0000256" key="8">
    <source>
        <dbReference type="ARBA" id="ARBA00022605"/>
    </source>
</evidence>
<evidence type="ECO:0000256" key="13">
    <source>
        <dbReference type="ARBA" id="ARBA00023239"/>
    </source>
</evidence>
<dbReference type="FunFam" id="3.20.20.70:FF:000024">
    <property type="entry name" value="Indole-3-glycerol phosphate synthase"/>
    <property type="match status" value="1"/>
</dbReference>
<dbReference type="RefSeq" id="WP_207541728.1">
    <property type="nucleotide sequence ID" value="NZ_JAFNAA010000004.1"/>
</dbReference>
<sequence length="461" mass="50533">MKETVLSRIVADKHHWIAQQKSAQPLESFILDIHPSDRDFYAALRQNRPAFILECKKASPSKGLIRADFDPAAIARIYAPYASVISVLTDEKYFQGSFAFLPQVRQEVGQPVLCKDFIIDPYQIYLARHHQADAILLMLSVLDDETYRTLHAVADRLHMGVLTEVSNREEAERAVTLGARVVGINNRNLRDLSIDTSRTVELAAMLPPDVLVISESGIHQHRQIRQLGQVAHGFLIGSALMAEPDLNQAVRRVLLGENKVCGLTRPEDAQAAYQAGAYYGGLIFVGKSPRYVDIATAKTIQAAAPLQYVGVFRNAKPETIALTVERLGLHAVQLHGSEDAAYIHALRQTLPTQCQIWKALPVGEHAPKLDLSDVDRYVLDSEAQGQFGGTGRTFNWALLEGLPLDNVLLAGGLNPDNAESAQHLGAAGLDFNSGLESAPGIKSQDKISTVFSRLRQQGVSA</sequence>
<evidence type="ECO:0000256" key="6">
    <source>
        <dbReference type="ARBA" id="ARBA00009847"/>
    </source>
</evidence>
<dbReference type="GO" id="GO:0004640">
    <property type="term" value="F:phosphoribosylanthranilate isomerase activity"/>
    <property type="evidence" value="ECO:0007669"/>
    <property type="project" value="UniProtKB-UniRule"/>
</dbReference>
<dbReference type="InterPro" id="IPR011060">
    <property type="entry name" value="RibuloseP-bd_barrel"/>
</dbReference>
<comment type="subunit">
    <text evidence="7">Monomer.</text>
</comment>
<evidence type="ECO:0000256" key="12">
    <source>
        <dbReference type="ARBA" id="ARBA00023235"/>
    </source>
</evidence>
<dbReference type="EC" id="4.1.1.48" evidence="16"/>
<dbReference type="Pfam" id="PF00218">
    <property type="entry name" value="IGPS"/>
    <property type="match status" value="1"/>
</dbReference>
<comment type="catalytic activity">
    <reaction evidence="2 16">
        <text>1-(2-carboxyphenylamino)-1-deoxy-D-ribulose 5-phosphate + H(+) = (1S,2R)-1-C-(indol-3-yl)glycerol 3-phosphate + CO2 + H2O</text>
        <dbReference type="Rhea" id="RHEA:23476"/>
        <dbReference type="ChEBI" id="CHEBI:15377"/>
        <dbReference type="ChEBI" id="CHEBI:15378"/>
        <dbReference type="ChEBI" id="CHEBI:16526"/>
        <dbReference type="ChEBI" id="CHEBI:58613"/>
        <dbReference type="ChEBI" id="CHEBI:58866"/>
        <dbReference type="EC" id="4.1.1.48"/>
    </reaction>
</comment>
<keyword evidence="11 16" id="KW-0057">Aromatic amino acid biosynthesis</keyword>
<proteinExistence type="inferred from homology"/>
<dbReference type="PROSITE" id="PS00614">
    <property type="entry name" value="IGPS"/>
    <property type="match status" value="1"/>
</dbReference>
<evidence type="ECO:0000313" key="21">
    <source>
        <dbReference type="Proteomes" id="UP000664658"/>
    </source>
</evidence>
<dbReference type="InterPro" id="IPR013785">
    <property type="entry name" value="Aldolase_TIM"/>
</dbReference>
<dbReference type="UniPathway" id="UPA00035">
    <property type="reaction ID" value="UER00042"/>
</dbReference>
<dbReference type="NCBIfam" id="NF006945">
    <property type="entry name" value="PRK09427.1"/>
    <property type="match status" value="1"/>
</dbReference>
<keyword evidence="12 17" id="KW-0413">Isomerase</keyword>